<comment type="caution">
    <text evidence="4">The sequence shown here is derived from an EMBL/GenBank/DDBJ whole genome shotgun (WGS) entry which is preliminary data.</text>
</comment>
<keyword evidence="2" id="KW-0812">Transmembrane</keyword>
<feature type="transmembrane region" description="Helical" evidence="2">
    <location>
        <begin position="925"/>
        <end position="946"/>
    </location>
</feature>
<feature type="transmembrane region" description="Helical" evidence="2">
    <location>
        <begin position="899"/>
        <end position="919"/>
    </location>
</feature>
<feature type="transmembrane region" description="Helical" evidence="2">
    <location>
        <begin position="539"/>
        <end position="559"/>
    </location>
</feature>
<dbReference type="Gene3D" id="3.30.70.1430">
    <property type="entry name" value="Multidrug efflux transporter AcrB pore domain"/>
    <property type="match status" value="2"/>
</dbReference>
<dbReference type="PROSITE" id="PS50156">
    <property type="entry name" value="SSD"/>
    <property type="match status" value="1"/>
</dbReference>
<dbReference type="Proteomes" id="UP001597469">
    <property type="component" value="Unassembled WGS sequence"/>
</dbReference>
<dbReference type="SUPFAM" id="SSF82714">
    <property type="entry name" value="Multidrug efflux transporter AcrB TolC docking domain, DN and DC subdomains"/>
    <property type="match status" value="2"/>
</dbReference>
<feature type="transmembrane region" description="Helical" evidence="2">
    <location>
        <begin position="974"/>
        <end position="996"/>
    </location>
</feature>
<dbReference type="InterPro" id="IPR027463">
    <property type="entry name" value="AcrB_DN_DC_subdom"/>
</dbReference>
<dbReference type="Gene3D" id="3.30.70.1440">
    <property type="entry name" value="Multidrug efflux transporter AcrB pore domain"/>
    <property type="match status" value="1"/>
</dbReference>
<proteinExistence type="inferred from homology"/>
<feature type="transmembrane region" description="Helical" evidence="2">
    <location>
        <begin position="469"/>
        <end position="492"/>
    </location>
</feature>
<dbReference type="PRINTS" id="PR00702">
    <property type="entry name" value="ACRIFLAVINRP"/>
</dbReference>
<feature type="transmembrane region" description="Helical" evidence="2">
    <location>
        <begin position="873"/>
        <end position="892"/>
    </location>
</feature>
<dbReference type="EMBL" id="JBHULN010000015">
    <property type="protein sequence ID" value="MFD2573164.1"/>
    <property type="molecule type" value="Genomic_DNA"/>
</dbReference>
<accession>A0ABW5MAD2</accession>
<dbReference type="SUPFAM" id="SSF56954">
    <property type="entry name" value="Outer membrane efflux proteins (OEP)"/>
    <property type="match status" value="1"/>
</dbReference>
<dbReference type="PANTHER" id="PTHR32063">
    <property type="match status" value="1"/>
</dbReference>
<evidence type="ECO:0000313" key="5">
    <source>
        <dbReference type="Proteomes" id="UP001597469"/>
    </source>
</evidence>
<feature type="transmembrane region" description="Helical" evidence="2">
    <location>
        <begin position="12"/>
        <end position="30"/>
    </location>
</feature>
<dbReference type="Pfam" id="PF00873">
    <property type="entry name" value="ACR_tran"/>
    <property type="match status" value="1"/>
</dbReference>
<protein>
    <submittedName>
        <fullName evidence="4">Efflux RND transporter permease subunit</fullName>
    </submittedName>
</protein>
<dbReference type="Gene3D" id="3.30.70.1320">
    <property type="entry name" value="Multidrug efflux transporter AcrB pore domain like"/>
    <property type="match status" value="1"/>
</dbReference>
<dbReference type="SUPFAM" id="SSF82866">
    <property type="entry name" value="Multidrug efflux transporter AcrB transmembrane domain"/>
    <property type="match status" value="2"/>
</dbReference>
<name>A0ABW5MAD2_9BACT</name>
<gene>
    <name evidence="4" type="ORF">ACFSUS_21155</name>
</gene>
<keyword evidence="2" id="KW-0472">Membrane</keyword>
<dbReference type="InterPro" id="IPR001036">
    <property type="entry name" value="Acrflvin-R"/>
</dbReference>
<sequence length="1521" mass="166563">MMNLTQLSISRPILIIVLFLVLGILGLFSYTQLRYELLPNIATPYVTVSTVWPGASPSELETSITRPIEEAVSTADKVKRITAQSLENISIVTIEFRQGADADKALQESQRRVNDILATLPAGSKTPQVSKYSLADLPVLRVAITSQIPPLELGMLLKNQIKPRLAQVPGVGQVNFVGLAETEVAIELDARRLEERRLSVLQVTNAIRQANLNVPAGSVKDRDALYSVRVIGKTDDLSRLRDIIVSTGSNGQTRPGQTIRLGEIATIRTGAKDPENINRYNGRSSVGLLVTKQSGANNVEVSERVRAEMQKLQAEFSAQGLRFDVAQDGSEFTLAAAEAVNHDLFLAIGLVALVMFVFLHSLRSSLIVMVAIPASLLSTFVFMNLLGFSLNLLTLLALSLVVGILVDDSIVVLENIYKQLEHGKDKRQAALDGRNEIGFAAVAITLVDVVVFVPLSLAPGLIGDLMREFALVVVISTLFSLLVSFTLTPMIASRFGRLEHLTRDTLMGRFGLWFEKRYDGLSNWYRDVLAWALEHRKTVAVIIVALFAGAMSLPILGFVGTEFTAPADKGEVQVIAQLPDGSKLEQTDALAKRLETALRQMPSAARPEVTKVFTNVGANPDGFAGVPTTNTVELNLTFKPREERDRSLAQLSRQVKEIIAQEPGVRMRVSPIGLLGSDASQPIIVIVNGADRSQVQQQARRIAESMRAIPGTADIRLSGESLKPEVQLSVDREKLSRYGLTTEDVGGAVRTALAGYDDLKIQQNDVSVTVRVRLLEKDRNRTAELRRLTLINPLGQPVALHQVADVRESFMPAVLERKDRSNAVTIYSQAIGRPVGAIGEDVKQAVTRLNVPPAVRITYGGDLELQDDSFGKLGLVFGAAILFMYLIMVALYNSWLYPFVVLFSIPVAVVGALLALALTMNSLNVFSLLGMIMMLGLVAKNAILLVERANENRDAGMNLTDSLLDAGQTRLRPILMTTLAMVIGMLPIALASGPGAELKTGLAWTLIGGLSSSMFLTLVFVPTVYFDVTRLSDWAKGLGQRAWGKGGGAKGKSAVEVAAMLALTFTIQAAHAQFPAQSPSPQSFNSQPYALSLRDAVDRVRQANGEVVVAQLDVDKADARREEVQRAAWPTLNAAGQYQYNIKPPVFFFPAFNIDPATGSFSFDNNRLTPVAAALPNAYSGAVNLGMPLIQPDLRVNRQLAANGQQQARENVRVVANRQVAEVKKLYLAALLAQTQQQLVRQSMARADEALRETRNLLRVQLATDADTLRAFVERENQRPELSKLERTVRRLTSSLATLLDLPATTPLVLTDSLTLPNSAPTELHRRTGPTETDQIAQAMTRRPELRLLSLSLEQTQRQTDLERIRRQPTLSLFGQFSTQAQLNNFDFKGSQWPTTAYLGLQLTVPIWNPTVSPKLRQARLAYFQAQGQLAYNRALITNEVTYGQYAVDEARDRLAAQSRTIAAAERSYTLVRSRYRQGLAKWSEVADAELALRQALTNRVQAVYDVLVANVELDKALGND</sequence>
<dbReference type="Gene3D" id="3.30.2090.10">
    <property type="entry name" value="Multidrug efflux transporter AcrB TolC docking domain, DN and DC subdomains"/>
    <property type="match status" value="2"/>
</dbReference>
<evidence type="ECO:0000256" key="1">
    <source>
        <dbReference type="ARBA" id="ARBA00007613"/>
    </source>
</evidence>
<organism evidence="4 5">
    <name type="scientific">Spirosoma soli</name>
    <dbReference type="NCBI Taxonomy" id="1770529"/>
    <lineage>
        <taxon>Bacteria</taxon>
        <taxon>Pseudomonadati</taxon>
        <taxon>Bacteroidota</taxon>
        <taxon>Cytophagia</taxon>
        <taxon>Cytophagales</taxon>
        <taxon>Cytophagaceae</taxon>
        <taxon>Spirosoma</taxon>
    </lineage>
</organism>
<evidence type="ECO:0000256" key="2">
    <source>
        <dbReference type="SAM" id="Phobius"/>
    </source>
</evidence>
<keyword evidence="5" id="KW-1185">Reference proteome</keyword>
<dbReference type="SUPFAM" id="SSF82693">
    <property type="entry name" value="Multidrug efflux transporter AcrB pore domain, PN1, PN2, PC1 and PC2 subdomains"/>
    <property type="match status" value="3"/>
</dbReference>
<dbReference type="InterPro" id="IPR000731">
    <property type="entry name" value="SSD"/>
</dbReference>
<feature type="transmembrane region" description="Helical" evidence="2">
    <location>
        <begin position="437"/>
        <end position="457"/>
    </location>
</feature>
<feature type="transmembrane region" description="Helical" evidence="2">
    <location>
        <begin position="339"/>
        <end position="359"/>
    </location>
</feature>
<comment type="similarity">
    <text evidence="1">Belongs to the outer membrane factor (OMF) (TC 1.B.17) family.</text>
</comment>
<evidence type="ECO:0000313" key="4">
    <source>
        <dbReference type="EMBL" id="MFD2573164.1"/>
    </source>
</evidence>
<dbReference type="Gene3D" id="1.20.1640.10">
    <property type="entry name" value="Multidrug efflux transporter AcrB transmembrane domain"/>
    <property type="match status" value="2"/>
</dbReference>
<keyword evidence="2" id="KW-1133">Transmembrane helix</keyword>
<feature type="domain" description="SSD" evidence="3">
    <location>
        <begin position="365"/>
        <end position="494"/>
    </location>
</feature>
<dbReference type="InterPro" id="IPR003423">
    <property type="entry name" value="OMP_efflux"/>
</dbReference>
<dbReference type="Gene3D" id="1.20.1600.10">
    <property type="entry name" value="Outer membrane efflux proteins (OEP)"/>
    <property type="match status" value="1"/>
</dbReference>
<reference evidence="5" key="1">
    <citation type="journal article" date="2019" name="Int. J. Syst. Evol. Microbiol.">
        <title>The Global Catalogue of Microorganisms (GCM) 10K type strain sequencing project: providing services to taxonomists for standard genome sequencing and annotation.</title>
        <authorList>
            <consortium name="The Broad Institute Genomics Platform"/>
            <consortium name="The Broad Institute Genome Sequencing Center for Infectious Disease"/>
            <person name="Wu L."/>
            <person name="Ma J."/>
        </authorList>
    </citation>
    <scope>NUCLEOTIDE SEQUENCE [LARGE SCALE GENOMIC DNA]</scope>
    <source>
        <strain evidence="5">KCTC 42805</strain>
    </source>
</reference>
<dbReference type="PANTHER" id="PTHR32063:SF0">
    <property type="entry name" value="SWARMING MOTILITY PROTEIN SWRC"/>
    <property type="match status" value="1"/>
</dbReference>
<evidence type="ECO:0000259" key="3">
    <source>
        <dbReference type="PROSITE" id="PS50156"/>
    </source>
</evidence>
<feature type="transmembrane region" description="Helical" evidence="2">
    <location>
        <begin position="1002"/>
        <end position="1026"/>
    </location>
</feature>
<dbReference type="Pfam" id="PF02321">
    <property type="entry name" value="OEP"/>
    <property type="match status" value="1"/>
</dbReference>